<protein>
    <submittedName>
        <fullName evidence="10">Unannotated protein</fullName>
    </submittedName>
</protein>
<feature type="transmembrane region" description="Helical" evidence="8">
    <location>
        <begin position="27"/>
        <end position="45"/>
    </location>
</feature>
<feature type="transmembrane region" description="Helical" evidence="8">
    <location>
        <begin position="322"/>
        <end position="341"/>
    </location>
</feature>
<evidence type="ECO:0000256" key="1">
    <source>
        <dbReference type="ARBA" id="ARBA00004141"/>
    </source>
</evidence>
<keyword evidence="2" id="KW-0813">Transport</keyword>
<keyword evidence="7 8" id="KW-0472">Membrane</keyword>
<gene>
    <name evidence="10" type="ORF">UFOPK3720_00878</name>
</gene>
<keyword evidence="3" id="KW-0050">Antiport</keyword>
<accession>A0A6J7ITW2</accession>
<reference evidence="10" key="1">
    <citation type="submission" date="2020-05" db="EMBL/GenBank/DDBJ databases">
        <authorList>
            <person name="Chiriac C."/>
            <person name="Salcher M."/>
            <person name="Ghai R."/>
            <person name="Kavagutti S V."/>
        </authorList>
    </citation>
    <scope>NUCLEOTIDE SEQUENCE</scope>
</reference>
<feature type="transmembrane region" description="Helical" evidence="8">
    <location>
        <begin position="290"/>
        <end position="310"/>
    </location>
</feature>
<keyword evidence="5 8" id="KW-1133">Transmembrane helix</keyword>
<feature type="transmembrane region" description="Helical" evidence="8">
    <location>
        <begin position="168"/>
        <end position="187"/>
    </location>
</feature>
<dbReference type="InterPro" id="IPR038770">
    <property type="entry name" value="Na+/solute_symporter_sf"/>
</dbReference>
<evidence type="ECO:0000256" key="8">
    <source>
        <dbReference type="SAM" id="Phobius"/>
    </source>
</evidence>
<dbReference type="EMBL" id="CAFBNB010000153">
    <property type="protein sequence ID" value="CAB4934250.1"/>
    <property type="molecule type" value="Genomic_DNA"/>
</dbReference>
<feature type="transmembrane region" description="Helical" evidence="8">
    <location>
        <begin position="82"/>
        <end position="104"/>
    </location>
</feature>
<feature type="transmembrane region" description="Helical" evidence="8">
    <location>
        <begin position="141"/>
        <end position="162"/>
    </location>
</feature>
<evidence type="ECO:0000256" key="5">
    <source>
        <dbReference type="ARBA" id="ARBA00022989"/>
    </source>
</evidence>
<dbReference type="PANTHER" id="PTHR43562">
    <property type="entry name" value="NAPA-TYPE SODIUM/HYDROGEN ANTIPORTER"/>
    <property type="match status" value="1"/>
</dbReference>
<dbReference type="GO" id="GO:0016020">
    <property type="term" value="C:membrane"/>
    <property type="evidence" value="ECO:0007669"/>
    <property type="project" value="UniProtKB-SubCell"/>
</dbReference>
<sequence>MSLLAIAIVAAAVPLIVGLLRVRIADVVLLIAFGIILGPQALGVIKVTDPITLLAELGLAMLFFLAGLELEQSSVRGQSGRLAAAGWAISLLLAGIAAGILDLTGVIDDFLGISIALTSTALGTLLPVLRDSGELTGPFGRFFMGAGAWGEFGPIIAIAVLLGSQSKFMALATLLAFGLIAVSLAVIPQRLRNRRINSLIEQGHHTSAQTAVRLTMLVVILLLAVADGFGLDAVLGAFAAGVIVRRFSPASSGSVLESKVQAIGFGFLIPVFFIVSGANLDIDSIIENPLLLILFFVLLLIVRGVPQFFLYRGALPDIRQRARFSLLVATGLPIIVAVTTLETQSGIMRSDNAAALVGAGALSVLVFPLAAAAMGRKVRAQDRAANTE</sequence>
<dbReference type="Pfam" id="PF00999">
    <property type="entry name" value="Na_H_Exchanger"/>
    <property type="match status" value="1"/>
</dbReference>
<evidence type="ECO:0000313" key="10">
    <source>
        <dbReference type="EMBL" id="CAB4934250.1"/>
    </source>
</evidence>
<evidence type="ECO:0000259" key="9">
    <source>
        <dbReference type="Pfam" id="PF00999"/>
    </source>
</evidence>
<dbReference type="GO" id="GO:0015297">
    <property type="term" value="F:antiporter activity"/>
    <property type="evidence" value="ECO:0007669"/>
    <property type="project" value="UniProtKB-KW"/>
</dbReference>
<keyword evidence="6" id="KW-0406">Ion transport</keyword>
<feature type="transmembrane region" description="Helical" evidence="8">
    <location>
        <begin position="353"/>
        <end position="373"/>
    </location>
</feature>
<keyword evidence="4 8" id="KW-0812">Transmembrane</keyword>
<dbReference type="Gene3D" id="1.20.1530.20">
    <property type="match status" value="1"/>
</dbReference>
<dbReference type="InterPro" id="IPR006153">
    <property type="entry name" value="Cation/H_exchanger_TM"/>
</dbReference>
<dbReference type="AlphaFoldDB" id="A0A6J7ITW2"/>
<dbReference type="PANTHER" id="PTHR43562:SF1">
    <property type="entry name" value="NA(+)_H(+) ANTIPORTER YJBQ-RELATED"/>
    <property type="match status" value="1"/>
</dbReference>
<feature type="transmembrane region" description="Helical" evidence="8">
    <location>
        <begin position="110"/>
        <end position="129"/>
    </location>
</feature>
<organism evidence="10">
    <name type="scientific">freshwater metagenome</name>
    <dbReference type="NCBI Taxonomy" id="449393"/>
    <lineage>
        <taxon>unclassified sequences</taxon>
        <taxon>metagenomes</taxon>
        <taxon>ecological metagenomes</taxon>
    </lineage>
</organism>
<evidence type="ECO:0000256" key="3">
    <source>
        <dbReference type="ARBA" id="ARBA00022449"/>
    </source>
</evidence>
<evidence type="ECO:0000256" key="2">
    <source>
        <dbReference type="ARBA" id="ARBA00022448"/>
    </source>
</evidence>
<name>A0A6J7ITW2_9ZZZZ</name>
<comment type="subcellular location">
    <subcellularLocation>
        <location evidence="1">Membrane</location>
        <topology evidence="1">Multi-pass membrane protein</topology>
    </subcellularLocation>
</comment>
<proteinExistence type="predicted"/>
<dbReference type="GO" id="GO:1902600">
    <property type="term" value="P:proton transmembrane transport"/>
    <property type="evidence" value="ECO:0007669"/>
    <property type="project" value="InterPro"/>
</dbReference>
<evidence type="ECO:0000256" key="7">
    <source>
        <dbReference type="ARBA" id="ARBA00023136"/>
    </source>
</evidence>
<evidence type="ECO:0000256" key="4">
    <source>
        <dbReference type="ARBA" id="ARBA00022692"/>
    </source>
</evidence>
<feature type="transmembrane region" description="Helical" evidence="8">
    <location>
        <begin position="6"/>
        <end position="22"/>
    </location>
</feature>
<feature type="transmembrane region" description="Helical" evidence="8">
    <location>
        <begin position="51"/>
        <end position="70"/>
    </location>
</feature>
<evidence type="ECO:0000256" key="6">
    <source>
        <dbReference type="ARBA" id="ARBA00023065"/>
    </source>
</evidence>
<feature type="domain" description="Cation/H+ exchanger transmembrane" evidence="9">
    <location>
        <begin position="10"/>
        <end position="371"/>
    </location>
</feature>